<name>A0A1B1S535_9BACL</name>
<keyword evidence="2 5" id="KW-0812">Transmembrane</keyword>
<organism evidence="6 7">
    <name type="scientific">Planococcus versutus</name>
    <dbReference type="NCBI Taxonomy" id="1302659"/>
    <lineage>
        <taxon>Bacteria</taxon>
        <taxon>Bacillati</taxon>
        <taxon>Bacillota</taxon>
        <taxon>Bacilli</taxon>
        <taxon>Bacillales</taxon>
        <taxon>Caryophanaceae</taxon>
        <taxon>Planococcus</taxon>
    </lineage>
</organism>
<evidence type="ECO:0000256" key="3">
    <source>
        <dbReference type="ARBA" id="ARBA00022989"/>
    </source>
</evidence>
<feature type="transmembrane region" description="Helical" evidence="5">
    <location>
        <begin position="69"/>
        <end position="89"/>
    </location>
</feature>
<comment type="subcellular location">
    <subcellularLocation>
        <location evidence="1">Membrane</location>
        <topology evidence="1">Multi-pass membrane protein</topology>
    </subcellularLocation>
</comment>
<dbReference type="KEGG" id="pll:I858_014995"/>
<sequence>MNIALWIIQGLLALLFISAGTTKLQYEKAKKSLPWVSNHSKGFIAFIGMVEVLGGIGLILPLALGIVPILTPLAALGLLLIMVFATIFHAKRGEYKAIVTNVIIIGLALLVAIVRF</sequence>
<dbReference type="GO" id="GO:0016020">
    <property type="term" value="C:membrane"/>
    <property type="evidence" value="ECO:0007669"/>
    <property type="project" value="UniProtKB-SubCell"/>
</dbReference>
<protein>
    <submittedName>
        <fullName evidence="6">DoxX family protein</fullName>
    </submittedName>
</protein>
<evidence type="ECO:0000256" key="5">
    <source>
        <dbReference type="SAM" id="Phobius"/>
    </source>
</evidence>
<feature type="transmembrane region" description="Helical" evidence="5">
    <location>
        <begin position="95"/>
        <end position="114"/>
    </location>
</feature>
<dbReference type="Proteomes" id="UP000053354">
    <property type="component" value="Chromosome"/>
</dbReference>
<dbReference type="RefSeq" id="WP_065524653.1">
    <property type="nucleotide sequence ID" value="NZ_CP016540.2"/>
</dbReference>
<evidence type="ECO:0000256" key="1">
    <source>
        <dbReference type="ARBA" id="ARBA00004141"/>
    </source>
</evidence>
<evidence type="ECO:0000256" key="2">
    <source>
        <dbReference type="ARBA" id="ARBA00022692"/>
    </source>
</evidence>
<proteinExistence type="predicted"/>
<dbReference type="AlphaFoldDB" id="A0A1B1S535"/>
<evidence type="ECO:0000313" key="7">
    <source>
        <dbReference type="Proteomes" id="UP000053354"/>
    </source>
</evidence>
<keyword evidence="4 5" id="KW-0472">Membrane</keyword>
<accession>A0A1B1S535</accession>
<dbReference type="EMBL" id="CP016540">
    <property type="protein sequence ID" value="ANU28296.1"/>
    <property type="molecule type" value="Genomic_DNA"/>
</dbReference>
<dbReference type="STRING" id="1302659.I858_014995"/>
<reference evidence="6" key="1">
    <citation type="submission" date="2016-10" db="EMBL/GenBank/DDBJ databases">
        <authorList>
            <person name="See-Too W.S."/>
        </authorList>
    </citation>
    <scope>NUCLEOTIDE SEQUENCE</scope>
    <source>
        <strain evidence="6">L10.15</strain>
    </source>
</reference>
<feature type="transmembrane region" description="Helical" evidence="5">
    <location>
        <begin position="43"/>
        <end position="62"/>
    </location>
</feature>
<evidence type="ECO:0000256" key="4">
    <source>
        <dbReference type="ARBA" id="ARBA00023136"/>
    </source>
</evidence>
<dbReference type="InterPro" id="IPR032808">
    <property type="entry name" value="DoxX"/>
</dbReference>
<gene>
    <name evidence="6" type="ORF">I858_014995</name>
</gene>
<dbReference type="OrthoDB" id="3385086at2"/>
<dbReference type="Pfam" id="PF13564">
    <property type="entry name" value="DoxX_2"/>
    <property type="match status" value="1"/>
</dbReference>
<keyword evidence="7" id="KW-1185">Reference proteome</keyword>
<keyword evidence="3 5" id="KW-1133">Transmembrane helix</keyword>
<evidence type="ECO:0000313" key="6">
    <source>
        <dbReference type="EMBL" id="ANU28296.1"/>
    </source>
</evidence>